<dbReference type="EMBL" id="BARW01009470">
    <property type="protein sequence ID" value="GAI80850.1"/>
    <property type="molecule type" value="Genomic_DNA"/>
</dbReference>
<evidence type="ECO:0000313" key="1">
    <source>
        <dbReference type="EMBL" id="GAI80850.1"/>
    </source>
</evidence>
<dbReference type="AlphaFoldDB" id="X1SZS3"/>
<feature type="non-terminal residue" evidence="1">
    <location>
        <position position="60"/>
    </location>
</feature>
<comment type="caution">
    <text evidence="1">The sequence shown here is derived from an EMBL/GenBank/DDBJ whole genome shotgun (WGS) entry which is preliminary data.</text>
</comment>
<accession>X1SZS3</accession>
<proteinExistence type="predicted"/>
<gene>
    <name evidence="1" type="ORF">S12H4_19032</name>
</gene>
<reference evidence="1" key="1">
    <citation type="journal article" date="2014" name="Front. Microbiol.">
        <title>High frequency of phylogenetically diverse reductive dehalogenase-homologous genes in deep subseafloor sedimentary metagenomes.</title>
        <authorList>
            <person name="Kawai M."/>
            <person name="Futagami T."/>
            <person name="Toyoda A."/>
            <person name="Takaki Y."/>
            <person name="Nishi S."/>
            <person name="Hori S."/>
            <person name="Arai W."/>
            <person name="Tsubouchi T."/>
            <person name="Morono Y."/>
            <person name="Uchiyama I."/>
            <person name="Ito T."/>
            <person name="Fujiyama A."/>
            <person name="Inagaki F."/>
            <person name="Takami H."/>
        </authorList>
    </citation>
    <scope>NUCLEOTIDE SEQUENCE</scope>
    <source>
        <strain evidence="1">Expedition CK06-06</strain>
    </source>
</reference>
<name>X1SZS3_9ZZZZ</name>
<organism evidence="1">
    <name type="scientific">marine sediment metagenome</name>
    <dbReference type="NCBI Taxonomy" id="412755"/>
    <lineage>
        <taxon>unclassified sequences</taxon>
        <taxon>metagenomes</taxon>
        <taxon>ecological metagenomes</taxon>
    </lineage>
</organism>
<protein>
    <submittedName>
        <fullName evidence="1">Uncharacterized protein</fullName>
    </submittedName>
</protein>
<sequence length="60" mass="7409">MSTHEYFELDDEIIKNKFIIKEKDLMIWPLIRWDVISYLERRRENIAIPHARHTKLSLKN</sequence>